<evidence type="ECO:0000256" key="13">
    <source>
        <dbReference type="ARBA" id="ARBA00049723"/>
    </source>
</evidence>
<dbReference type="EC" id="1.1.3.6" evidence="13"/>
<proteinExistence type="inferred from homology"/>
<evidence type="ECO:0000256" key="16">
    <source>
        <dbReference type="SAM" id="MobiDB-lite"/>
    </source>
</evidence>
<evidence type="ECO:0000256" key="7">
    <source>
        <dbReference type="ARBA" id="ARBA00023098"/>
    </source>
</evidence>
<evidence type="ECO:0000256" key="14">
    <source>
        <dbReference type="ARBA" id="ARBA00049744"/>
    </source>
</evidence>
<feature type="region of interest" description="Disordered" evidence="16">
    <location>
        <begin position="526"/>
        <end position="565"/>
    </location>
</feature>
<dbReference type="InterPro" id="IPR036188">
    <property type="entry name" value="FAD/NAD-bd_sf"/>
</dbReference>
<evidence type="ECO:0000256" key="10">
    <source>
        <dbReference type="ARBA" id="ARBA00023235"/>
    </source>
</evidence>
<dbReference type="Pfam" id="PF00890">
    <property type="entry name" value="FAD_binding_2"/>
    <property type="match status" value="1"/>
</dbReference>
<evidence type="ECO:0000256" key="4">
    <source>
        <dbReference type="ARBA" id="ARBA00022630"/>
    </source>
</evidence>
<feature type="domain" description="Rhodanese" evidence="17">
    <location>
        <begin position="14"/>
        <end position="55"/>
    </location>
</feature>
<keyword evidence="3" id="KW-0153">Cholesterol metabolism</keyword>
<organism evidence="18 19">
    <name type="scientific">Saccharopolyspora rosea</name>
    <dbReference type="NCBI Taxonomy" id="524884"/>
    <lineage>
        <taxon>Bacteria</taxon>
        <taxon>Bacillati</taxon>
        <taxon>Actinomycetota</taxon>
        <taxon>Actinomycetes</taxon>
        <taxon>Pseudonocardiales</taxon>
        <taxon>Pseudonocardiaceae</taxon>
        <taxon>Saccharopolyspora</taxon>
    </lineage>
</organism>
<evidence type="ECO:0000256" key="15">
    <source>
        <dbReference type="ARBA" id="ARBA00049778"/>
    </source>
</evidence>
<dbReference type="PROSITE" id="PS50206">
    <property type="entry name" value="RHODANESE_3"/>
    <property type="match status" value="1"/>
</dbReference>
<evidence type="ECO:0000256" key="8">
    <source>
        <dbReference type="ARBA" id="ARBA00023166"/>
    </source>
</evidence>
<dbReference type="PANTHER" id="PTHR47470:SF1">
    <property type="entry name" value="FAD-DEPENDENT OXIDOREDUCTASE 2 FAD BINDING DOMAIN-CONTAINING PROTEIN"/>
    <property type="match status" value="1"/>
</dbReference>
<keyword evidence="10" id="KW-0413">Isomerase</keyword>
<keyword evidence="4" id="KW-0285">Flavoprotein</keyword>
<dbReference type="InterPro" id="IPR007867">
    <property type="entry name" value="GMC_OxRtase_C"/>
</dbReference>
<dbReference type="InterPro" id="IPR003953">
    <property type="entry name" value="FAD-dep_OxRdtase_2_FAD-bd"/>
</dbReference>
<dbReference type="RefSeq" id="WP_263249690.1">
    <property type="nucleotide sequence ID" value="NZ_BAABLT010000022.1"/>
</dbReference>
<evidence type="ECO:0000256" key="9">
    <source>
        <dbReference type="ARBA" id="ARBA00023221"/>
    </source>
</evidence>
<evidence type="ECO:0000256" key="12">
    <source>
        <dbReference type="ARBA" id="ARBA00049645"/>
    </source>
</evidence>
<dbReference type="Gene3D" id="3.50.50.60">
    <property type="entry name" value="FAD/NAD(P)-binding domain"/>
    <property type="match status" value="3"/>
</dbReference>
<evidence type="ECO:0000256" key="11">
    <source>
        <dbReference type="ARBA" id="ARBA00038856"/>
    </source>
</evidence>
<evidence type="ECO:0000256" key="1">
    <source>
        <dbReference type="ARBA" id="ARBA00001974"/>
    </source>
</evidence>
<name>A0ABW3FJF4_9PSEU</name>
<dbReference type="SUPFAM" id="SSF51905">
    <property type="entry name" value="FAD/NAD(P)-binding domain"/>
    <property type="match status" value="1"/>
</dbReference>
<reference evidence="19" key="1">
    <citation type="journal article" date="2019" name="Int. J. Syst. Evol. Microbiol.">
        <title>The Global Catalogue of Microorganisms (GCM) 10K type strain sequencing project: providing services to taxonomists for standard genome sequencing and annotation.</title>
        <authorList>
            <consortium name="The Broad Institute Genomics Platform"/>
            <consortium name="The Broad Institute Genome Sequencing Center for Infectious Disease"/>
            <person name="Wu L."/>
            <person name="Ma J."/>
        </authorList>
    </citation>
    <scope>NUCLEOTIDE SEQUENCE [LARGE SCALE GENOMIC DNA]</scope>
    <source>
        <strain evidence="19">CCUG 56401</strain>
    </source>
</reference>
<evidence type="ECO:0000256" key="5">
    <source>
        <dbReference type="ARBA" id="ARBA00022827"/>
    </source>
</evidence>
<evidence type="ECO:0000313" key="18">
    <source>
        <dbReference type="EMBL" id="MFD0918621.1"/>
    </source>
</evidence>
<feature type="compositionally biased region" description="Low complexity" evidence="16">
    <location>
        <begin position="551"/>
        <end position="565"/>
    </location>
</feature>
<keyword evidence="19" id="KW-1185">Reference proteome</keyword>
<protein>
    <recommendedName>
        <fullName evidence="14">Cholesterol oxidase</fullName>
        <ecNumber evidence="13">1.1.3.6</ecNumber>
        <ecNumber evidence="11">5.3.3.1</ecNumber>
    </recommendedName>
    <alternativeName>
        <fullName evidence="15">Cholesterol isomerase</fullName>
    </alternativeName>
</protein>
<evidence type="ECO:0000313" key="19">
    <source>
        <dbReference type="Proteomes" id="UP001597018"/>
    </source>
</evidence>
<dbReference type="Pfam" id="PF00732">
    <property type="entry name" value="GMC_oxred_N"/>
    <property type="match status" value="1"/>
</dbReference>
<keyword evidence="9" id="KW-0753">Steroid metabolism</keyword>
<keyword evidence="7" id="KW-0443">Lipid metabolism</keyword>
<comment type="caution">
    <text evidence="18">The sequence shown here is derived from an EMBL/GenBank/DDBJ whole genome shotgun (WGS) entry which is preliminary data.</text>
</comment>
<dbReference type="Proteomes" id="UP001597018">
    <property type="component" value="Unassembled WGS sequence"/>
</dbReference>
<comment type="pathway">
    <text evidence="12">Steroid metabolism; cholesterol degradation.</text>
</comment>
<dbReference type="InterPro" id="IPR000172">
    <property type="entry name" value="GMC_OxRdtase_N"/>
</dbReference>
<comment type="similarity">
    <text evidence="2">Belongs to the GMC oxidoreductase family.</text>
</comment>
<keyword evidence="8" id="KW-1207">Sterol metabolism</keyword>
<sequence length="565" mass="61329">MARRDGAANTDFDVVVIGSGFGGSVAALRLTEKGYRVAVLEAGRRFGDDELPKTSWDLRNFLWAPQLGCYGIQRIHVLRNCLILAGAGVGGGSLNYANTLYRPLKPFYEDPQWAHITDWESELAPHYDQATRMLGVVTNPTETPSDVVIKQVADEMGVGDTYHRTPVGVYFGKPGETASDPYFGGTGPARTGCTECGACMTGCRVGAKNTLVKNYLYLAEANGAEVFPMTTVNRLAQGGDGRWRILTRRTGAKLDRRPRVFTADQVVVAAGTWGTQNLLHRCRESGDLPRLSAKLGVLTRTNSEAIIGAQMRAVDPQRDFSTGVAITSSFHPDADTHIEPVRYTEGANAMGLLQTLPTRGGDPRPRWKQWLRFLVEHPLQSLRMLWVGGWSQRTVILLVMQSLDNSLTTSLRRRFGRARLTSRQGHGAPNPTFIPVGEEANERVAEKIGGIAGGTWGELFDVPMTAHFIGGCPISEDAGHGVIDPYHRAHGYPTLSVVDGSAISANLGVNPSLTITAQAERAFAMWPNKGEPDPRPAPGADYRRLDPVRPKAPAVPADAPAALRT</sequence>
<accession>A0ABW3FJF4</accession>
<dbReference type="InterPro" id="IPR001763">
    <property type="entry name" value="Rhodanese-like_dom"/>
</dbReference>
<dbReference type="EC" id="5.3.3.1" evidence="11"/>
<comment type="cofactor">
    <cofactor evidence="1">
        <name>FAD</name>
        <dbReference type="ChEBI" id="CHEBI:57692"/>
    </cofactor>
</comment>
<keyword evidence="6" id="KW-0560">Oxidoreductase</keyword>
<evidence type="ECO:0000256" key="3">
    <source>
        <dbReference type="ARBA" id="ARBA00022548"/>
    </source>
</evidence>
<evidence type="ECO:0000256" key="6">
    <source>
        <dbReference type="ARBA" id="ARBA00023002"/>
    </source>
</evidence>
<dbReference type="PANTHER" id="PTHR47470">
    <property type="entry name" value="CHOLESTEROL OXIDASE"/>
    <property type="match status" value="1"/>
</dbReference>
<dbReference type="EMBL" id="JBHTIW010000001">
    <property type="protein sequence ID" value="MFD0918621.1"/>
    <property type="molecule type" value="Genomic_DNA"/>
</dbReference>
<evidence type="ECO:0000259" key="17">
    <source>
        <dbReference type="PROSITE" id="PS50206"/>
    </source>
</evidence>
<keyword evidence="5" id="KW-0274">FAD</keyword>
<dbReference type="Pfam" id="PF05199">
    <property type="entry name" value="GMC_oxred_C"/>
    <property type="match status" value="1"/>
</dbReference>
<dbReference type="InterPro" id="IPR052542">
    <property type="entry name" value="Cholesterol_Oxidase"/>
</dbReference>
<gene>
    <name evidence="18" type="ORF">ACFQ16_02590</name>
</gene>
<evidence type="ECO:0000256" key="2">
    <source>
        <dbReference type="ARBA" id="ARBA00010790"/>
    </source>
</evidence>